<dbReference type="AlphaFoldDB" id="G0WC20"/>
<keyword evidence="8" id="KW-1185">Reference proteome</keyword>
<evidence type="ECO:0000313" key="7">
    <source>
        <dbReference type="EMBL" id="CCD25331.1"/>
    </source>
</evidence>
<dbReference type="eggNOG" id="ENOG502QQBG">
    <property type="taxonomic scope" value="Eukaryota"/>
</dbReference>
<reference evidence="7 8" key="1">
    <citation type="journal article" date="2011" name="Proc. Natl. Acad. Sci. U.S.A.">
        <title>Evolutionary erosion of yeast sex chromosomes by mating-type switching accidents.</title>
        <authorList>
            <person name="Gordon J.L."/>
            <person name="Armisen D."/>
            <person name="Proux-Wera E."/>
            <person name="Oheigeartaigh S.S."/>
            <person name="Byrne K.P."/>
            <person name="Wolfe K.H."/>
        </authorList>
    </citation>
    <scope>NUCLEOTIDE SEQUENCE [LARGE SCALE GENOMIC DNA]</scope>
    <source>
        <strain evidence="8">ATCC 10597 / BCRC 20456 / CBS 421 / NBRC 0211 / NRRL Y-12639</strain>
    </source>
</reference>
<dbReference type="GO" id="GO:0003677">
    <property type="term" value="F:DNA binding"/>
    <property type="evidence" value="ECO:0007669"/>
    <property type="project" value="UniProtKB-KW"/>
</dbReference>
<keyword evidence="6" id="KW-0539">Nucleus</keyword>
<dbReference type="OrthoDB" id="3477330at2759"/>
<keyword evidence="4" id="KW-0238">DNA-binding</keyword>
<dbReference type="InterPro" id="IPR050675">
    <property type="entry name" value="OAF3"/>
</dbReference>
<dbReference type="Pfam" id="PF11951">
    <property type="entry name" value="Fungal_trans_2"/>
    <property type="match status" value="1"/>
</dbReference>
<dbReference type="GeneID" id="11497168"/>
<organism evidence="7 8">
    <name type="scientific">Naumovozyma dairenensis (strain ATCC 10597 / BCRC 20456 / CBS 421 / NBRC 0211 / NRRL Y-12639)</name>
    <name type="common">Saccharomyces dairenensis</name>
    <dbReference type="NCBI Taxonomy" id="1071378"/>
    <lineage>
        <taxon>Eukaryota</taxon>
        <taxon>Fungi</taxon>
        <taxon>Dikarya</taxon>
        <taxon>Ascomycota</taxon>
        <taxon>Saccharomycotina</taxon>
        <taxon>Saccharomycetes</taxon>
        <taxon>Saccharomycetales</taxon>
        <taxon>Saccharomycetaceae</taxon>
        <taxon>Naumovozyma</taxon>
    </lineage>
</organism>
<evidence type="ECO:0000256" key="4">
    <source>
        <dbReference type="ARBA" id="ARBA00023125"/>
    </source>
</evidence>
<dbReference type="PANTHER" id="PTHR31069:SF32">
    <property type="entry name" value="ARGININE METABOLISM REGULATION PROTEIN II"/>
    <property type="match status" value="1"/>
</dbReference>
<sequence length="330" mass="38666">MRTRPKLSEKAKALHRIFSFLKLIQDSTALDRVKEEEIVYRCSADNVRMSSEKLGRNYDGSTVTAGTYKEFIDENNGRITINFLPTSETNGSILSHANEHIQPMFTNFLTENYYYTGAKPLEADILGTEALYGLPNSLIHLFSDCVRIVRHTAYYKTNNLSTPREFTTVSLNFEKKLLNWKPEWNYYADQDSKTFINETVEAVYHHTMSFYYGLIIYYFTMGRHLNNDFLQSYVKKVLEHLKLVTRLSETDDVKVLPLIWQGFVAGCASTSLEVQQEFKDWVSKFTQHGMGSYWKARQLMYEVWRRRDQNCEGDDWYSVCKDWGMNLMLF</sequence>
<dbReference type="EMBL" id="HE580272">
    <property type="protein sequence ID" value="CCD25331.1"/>
    <property type="molecule type" value="Genomic_DNA"/>
</dbReference>
<evidence type="ECO:0000256" key="6">
    <source>
        <dbReference type="ARBA" id="ARBA00023242"/>
    </source>
</evidence>
<dbReference type="InterPro" id="IPR021858">
    <property type="entry name" value="Fun_TF"/>
</dbReference>
<keyword evidence="3" id="KW-0805">Transcription regulation</keyword>
<evidence type="ECO:0000256" key="1">
    <source>
        <dbReference type="ARBA" id="ARBA00022723"/>
    </source>
</evidence>
<accession>G0WC20</accession>
<gene>
    <name evidence="7" type="primary">NDAI0F00120</name>
    <name evidence="7" type="ordered locus">NDAI_0F00120</name>
</gene>
<proteinExistence type="predicted"/>
<dbReference type="Proteomes" id="UP000000689">
    <property type="component" value="Chromosome 6"/>
</dbReference>
<protein>
    <submittedName>
        <fullName evidence="7">Uncharacterized protein</fullName>
    </submittedName>
</protein>
<name>G0WC20_NAUDC</name>
<evidence type="ECO:0000256" key="5">
    <source>
        <dbReference type="ARBA" id="ARBA00023163"/>
    </source>
</evidence>
<dbReference type="RefSeq" id="XP_003670574.1">
    <property type="nucleotide sequence ID" value="XM_003670526.1"/>
</dbReference>
<dbReference type="HOGENOM" id="CLU_842227_0_0_1"/>
<keyword evidence="1" id="KW-0479">Metal-binding</keyword>
<keyword evidence="2" id="KW-0862">Zinc</keyword>
<dbReference type="PANTHER" id="PTHR31069">
    <property type="entry name" value="OLEATE-ACTIVATED TRANSCRIPTION FACTOR 1-RELATED"/>
    <property type="match status" value="1"/>
</dbReference>
<dbReference type="KEGG" id="ndi:NDAI_0F00120"/>
<evidence type="ECO:0000313" key="8">
    <source>
        <dbReference type="Proteomes" id="UP000000689"/>
    </source>
</evidence>
<keyword evidence="5" id="KW-0804">Transcription</keyword>
<dbReference type="GO" id="GO:0046872">
    <property type="term" value="F:metal ion binding"/>
    <property type="evidence" value="ECO:0007669"/>
    <property type="project" value="UniProtKB-KW"/>
</dbReference>
<dbReference type="OMA" id="SHANEHI"/>
<evidence type="ECO:0000256" key="2">
    <source>
        <dbReference type="ARBA" id="ARBA00022833"/>
    </source>
</evidence>
<evidence type="ECO:0000256" key="3">
    <source>
        <dbReference type="ARBA" id="ARBA00023015"/>
    </source>
</evidence>